<dbReference type="RefSeq" id="WP_165237435.1">
    <property type="nucleotide sequence ID" value="NZ_CP049257.1"/>
</dbReference>
<keyword evidence="4" id="KW-1185">Reference proteome</keyword>
<organism evidence="3 4">
    <name type="scientific">Nocardioides anomalus</name>
    <dbReference type="NCBI Taxonomy" id="2712223"/>
    <lineage>
        <taxon>Bacteria</taxon>
        <taxon>Bacillati</taxon>
        <taxon>Actinomycetota</taxon>
        <taxon>Actinomycetes</taxon>
        <taxon>Propionibacteriales</taxon>
        <taxon>Nocardioidaceae</taxon>
        <taxon>Nocardioides</taxon>
    </lineage>
</organism>
<feature type="domain" description="Transcription regulator PadR N-terminal" evidence="2">
    <location>
        <begin position="88"/>
        <end position="149"/>
    </location>
</feature>
<dbReference type="EMBL" id="CP049257">
    <property type="protein sequence ID" value="QIG45155.1"/>
    <property type="molecule type" value="Genomic_DNA"/>
</dbReference>
<feature type="compositionally biased region" description="Gly residues" evidence="1">
    <location>
        <begin position="26"/>
        <end position="40"/>
    </location>
</feature>
<evidence type="ECO:0000259" key="2">
    <source>
        <dbReference type="Pfam" id="PF03551"/>
    </source>
</evidence>
<dbReference type="Pfam" id="PF03551">
    <property type="entry name" value="PadR"/>
    <property type="match status" value="1"/>
</dbReference>
<gene>
    <name evidence="3" type="ORF">G5V58_22445</name>
</gene>
<dbReference type="AlphaFoldDB" id="A0A6G6WJ85"/>
<dbReference type="InterPro" id="IPR036390">
    <property type="entry name" value="WH_DNA-bd_sf"/>
</dbReference>
<reference evidence="3 4" key="1">
    <citation type="submission" date="2020-02" db="EMBL/GenBank/DDBJ databases">
        <title>Full genome sequence of Nocardioides sp. R-3366.</title>
        <authorList>
            <person name="Im W.-T."/>
        </authorList>
    </citation>
    <scope>NUCLEOTIDE SEQUENCE [LARGE SCALE GENOMIC DNA]</scope>
    <source>
        <strain evidence="3 4">R-3366</strain>
    </source>
</reference>
<evidence type="ECO:0000313" key="3">
    <source>
        <dbReference type="EMBL" id="QIG45155.1"/>
    </source>
</evidence>
<evidence type="ECO:0000256" key="1">
    <source>
        <dbReference type="SAM" id="MobiDB-lite"/>
    </source>
</evidence>
<evidence type="ECO:0000313" key="4">
    <source>
        <dbReference type="Proteomes" id="UP000502996"/>
    </source>
</evidence>
<dbReference type="Proteomes" id="UP000502996">
    <property type="component" value="Chromosome"/>
</dbReference>
<accession>A0A6G6WJ85</accession>
<name>A0A6G6WJ85_9ACTN</name>
<dbReference type="PANTHER" id="PTHR43252">
    <property type="entry name" value="TRANSCRIPTIONAL REGULATOR YQJI"/>
    <property type="match status" value="1"/>
</dbReference>
<proteinExistence type="predicted"/>
<dbReference type="Gene3D" id="1.10.10.10">
    <property type="entry name" value="Winged helix-like DNA-binding domain superfamily/Winged helix DNA-binding domain"/>
    <property type="match status" value="1"/>
</dbReference>
<sequence>MGHPGFNRQWARPDELGRRQRRGRGRGPWGDLGGWDGPGRQGPPPWVAGLFGLGQPADQRRGPRARRGDVRSAILDVLRASAAAGEGEQVNGYQVIQQISERSQGAWRPSPGSVYPTIQQLQDEGLVASDDERGRRTLSLTSEGQQYVADHADELAGVWRPFEREAEEQESTFAGVKPEIGRVMGAVWQIATSGSEAQQRAAVDVLVETRRKLYGILADGYEGLEDTGADEDAES</sequence>
<dbReference type="KEGG" id="nano:G5V58_22445"/>
<dbReference type="InterPro" id="IPR005149">
    <property type="entry name" value="Tscrpt_reg_PadR_N"/>
</dbReference>
<dbReference type="PANTHER" id="PTHR43252:SF2">
    <property type="entry name" value="TRANSCRIPTION REGULATOR, PADR-LIKE FAMILY"/>
    <property type="match status" value="1"/>
</dbReference>
<feature type="region of interest" description="Disordered" evidence="1">
    <location>
        <begin position="1"/>
        <end position="69"/>
    </location>
</feature>
<dbReference type="SUPFAM" id="SSF46785">
    <property type="entry name" value="Winged helix' DNA-binding domain"/>
    <property type="match status" value="1"/>
</dbReference>
<protein>
    <submittedName>
        <fullName evidence="3">PadR family transcriptional regulator</fullName>
    </submittedName>
</protein>
<dbReference type="InterPro" id="IPR036388">
    <property type="entry name" value="WH-like_DNA-bd_sf"/>
</dbReference>
<feature type="compositionally biased region" description="Basic and acidic residues" evidence="1">
    <location>
        <begin position="58"/>
        <end position="69"/>
    </location>
</feature>